<organism evidence="1">
    <name type="scientific">Solanum chacoense</name>
    <name type="common">Chaco potato</name>
    <dbReference type="NCBI Taxonomy" id="4108"/>
    <lineage>
        <taxon>Eukaryota</taxon>
        <taxon>Viridiplantae</taxon>
        <taxon>Streptophyta</taxon>
        <taxon>Embryophyta</taxon>
        <taxon>Tracheophyta</taxon>
        <taxon>Spermatophyta</taxon>
        <taxon>Magnoliopsida</taxon>
        <taxon>eudicotyledons</taxon>
        <taxon>Gunneridae</taxon>
        <taxon>Pentapetalae</taxon>
        <taxon>asterids</taxon>
        <taxon>lamiids</taxon>
        <taxon>Solanales</taxon>
        <taxon>Solanaceae</taxon>
        <taxon>Solanoideae</taxon>
        <taxon>Solaneae</taxon>
        <taxon>Solanum</taxon>
    </lineage>
</organism>
<name>A0A0V0HHV1_SOLCH</name>
<dbReference type="EMBL" id="GEDG01019592">
    <property type="protein sequence ID" value="JAP19812.1"/>
    <property type="molecule type" value="Transcribed_RNA"/>
</dbReference>
<dbReference type="AlphaFoldDB" id="A0A0V0HHV1"/>
<evidence type="ECO:0000313" key="1">
    <source>
        <dbReference type="EMBL" id="JAP19812.1"/>
    </source>
</evidence>
<reference evidence="1" key="1">
    <citation type="submission" date="2015-12" db="EMBL/GenBank/DDBJ databases">
        <title>Gene expression during late stages of embryo sac development: a critical building block for successful pollen-pistil interactions.</title>
        <authorList>
            <person name="Liu Y."/>
            <person name="Joly V."/>
            <person name="Sabar M."/>
            <person name="Matton D.P."/>
        </authorList>
    </citation>
    <scope>NUCLEOTIDE SEQUENCE</scope>
</reference>
<sequence length="78" mass="8985">MFIFGTPLVKFLDPLLISPSKQALNRFNSLLLSLCKQIMYNNETTKPRLNSTFSYSSSKNEEKMLSLKFQSDVCRNCI</sequence>
<protein>
    <submittedName>
        <fullName evidence="1">Putative ovule protein</fullName>
    </submittedName>
</protein>
<accession>A0A0V0HHV1</accession>
<proteinExistence type="predicted"/>